<sequence length="88" mass="9905">MKNGRPSNTGRTPLQKRLRKQFVLQSNTRTTCPSLKQTNSPTPTQDTKSHRALSTTGLKTAREIHCHTPTILQLHKQDTEKLTSKPSN</sequence>
<protein>
    <submittedName>
        <fullName evidence="1">Uncharacterized protein</fullName>
    </submittedName>
</protein>
<accession>A0A7R8W6F0</accession>
<reference evidence="1" key="1">
    <citation type="submission" date="2020-11" db="EMBL/GenBank/DDBJ databases">
        <authorList>
            <person name="Tran Van P."/>
        </authorList>
    </citation>
    <scope>NUCLEOTIDE SEQUENCE</scope>
</reference>
<dbReference type="AlphaFoldDB" id="A0A7R8W6F0"/>
<proteinExistence type="predicted"/>
<evidence type="ECO:0000313" key="1">
    <source>
        <dbReference type="EMBL" id="CAD7225830.1"/>
    </source>
</evidence>
<dbReference type="EMBL" id="OB660672">
    <property type="protein sequence ID" value="CAD7225830.1"/>
    <property type="molecule type" value="Genomic_DNA"/>
</dbReference>
<name>A0A7R8W6F0_9CRUS</name>
<organism evidence="1">
    <name type="scientific">Cyprideis torosa</name>
    <dbReference type="NCBI Taxonomy" id="163714"/>
    <lineage>
        <taxon>Eukaryota</taxon>
        <taxon>Metazoa</taxon>
        <taxon>Ecdysozoa</taxon>
        <taxon>Arthropoda</taxon>
        <taxon>Crustacea</taxon>
        <taxon>Oligostraca</taxon>
        <taxon>Ostracoda</taxon>
        <taxon>Podocopa</taxon>
        <taxon>Podocopida</taxon>
        <taxon>Cytherocopina</taxon>
        <taxon>Cytheroidea</taxon>
        <taxon>Cytherideidae</taxon>
        <taxon>Cyprideis</taxon>
    </lineage>
</organism>
<gene>
    <name evidence="1" type="ORF">CTOB1V02_LOCUS3762</name>
</gene>